<evidence type="ECO:0000313" key="1">
    <source>
        <dbReference type="EMBL" id="SEN42358.1"/>
    </source>
</evidence>
<gene>
    <name evidence="1" type="ORF">SAMN05444955_11122</name>
</gene>
<evidence type="ECO:0000313" key="2">
    <source>
        <dbReference type="Proteomes" id="UP000199695"/>
    </source>
</evidence>
<dbReference type="AlphaFoldDB" id="A0A1H8GGC8"/>
<name>A0A1H8GGC8_9BACL</name>
<accession>A0A1H8GGC8</accession>
<protein>
    <recommendedName>
        <fullName evidence="3">Sporulation protein Cse60</fullName>
    </recommendedName>
</protein>
<keyword evidence="2" id="KW-1185">Reference proteome</keyword>
<evidence type="ECO:0008006" key="3">
    <source>
        <dbReference type="Google" id="ProtNLM"/>
    </source>
</evidence>
<organism evidence="1 2">
    <name type="scientific">Lihuaxuella thermophila</name>
    <dbReference type="NCBI Taxonomy" id="1173111"/>
    <lineage>
        <taxon>Bacteria</taxon>
        <taxon>Bacillati</taxon>
        <taxon>Bacillota</taxon>
        <taxon>Bacilli</taxon>
        <taxon>Bacillales</taxon>
        <taxon>Thermoactinomycetaceae</taxon>
        <taxon>Lihuaxuella</taxon>
    </lineage>
</organism>
<dbReference type="RefSeq" id="WP_089969847.1">
    <property type="nucleotide sequence ID" value="NZ_FOCQ01000011.1"/>
</dbReference>
<reference evidence="1 2" key="1">
    <citation type="submission" date="2016-10" db="EMBL/GenBank/DDBJ databases">
        <authorList>
            <person name="de Groot N.N."/>
        </authorList>
    </citation>
    <scope>NUCLEOTIDE SEQUENCE [LARGE SCALE GENOMIC DNA]</scope>
    <source>
        <strain evidence="1 2">DSM 46701</strain>
    </source>
</reference>
<proteinExistence type="predicted"/>
<dbReference type="Proteomes" id="UP000199695">
    <property type="component" value="Unassembled WGS sequence"/>
</dbReference>
<dbReference type="EMBL" id="FOCQ01000011">
    <property type="protein sequence ID" value="SEN42358.1"/>
    <property type="molecule type" value="Genomic_DNA"/>
</dbReference>
<sequence length="75" mass="8738">MKKRVQVKCFEAGSGSQLEDQINDWIVTEEIQVLDIKYTVNSQESRRHYAMILFEILDEEESRSAQGSLFGLENR</sequence>